<dbReference type="EMBL" id="JAEVLS010000006">
    <property type="protein sequence ID" value="MBM0108077.1"/>
    <property type="molecule type" value="Genomic_DNA"/>
</dbReference>
<dbReference type="Gene3D" id="2.30.40.10">
    <property type="entry name" value="Urease, subunit C, domain 1"/>
    <property type="match status" value="2"/>
</dbReference>
<dbReference type="RefSeq" id="WP_203170184.1">
    <property type="nucleotide sequence ID" value="NZ_JAEVLS010000006.1"/>
</dbReference>
<dbReference type="Gene3D" id="2.120.10.30">
    <property type="entry name" value="TolB, C-terminal domain"/>
    <property type="match status" value="2"/>
</dbReference>
<feature type="domain" description="Lipoprotein LpqB C-terminal" evidence="3">
    <location>
        <begin position="82"/>
        <end position="193"/>
    </location>
</feature>
<feature type="signal peptide" evidence="1">
    <location>
        <begin position="1"/>
        <end position="28"/>
    </location>
</feature>
<keyword evidence="1" id="KW-0732">Signal</keyword>
<dbReference type="InterPro" id="IPR018910">
    <property type="entry name" value="LpqB_C"/>
</dbReference>
<evidence type="ECO:0000313" key="5">
    <source>
        <dbReference type="Proteomes" id="UP000661077"/>
    </source>
</evidence>
<dbReference type="Pfam" id="PF01979">
    <property type="entry name" value="Amidohydro_1"/>
    <property type="match status" value="1"/>
</dbReference>
<dbReference type="InterPro" id="IPR051781">
    <property type="entry name" value="Metallo-dep_Hydrolase"/>
</dbReference>
<dbReference type="InterPro" id="IPR032466">
    <property type="entry name" value="Metal_Hydrolase"/>
</dbReference>
<accession>A0ABS1X4B0</accession>
<dbReference type="PANTHER" id="PTHR43135">
    <property type="entry name" value="ALPHA-D-RIBOSE 1-METHYLPHOSPHONATE 5-TRIPHOSPHATE DIPHOSPHATASE"/>
    <property type="match status" value="1"/>
</dbReference>
<evidence type="ECO:0000256" key="1">
    <source>
        <dbReference type="SAM" id="SignalP"/>
    </source>
</evidence>
<dbReference type="SUPFAM" id="SSF82171">
    <property type="entry name" value="DPP6 N-terminal domain-like"/>
    <property type="match status" value="2"/>
</dbReference>
<dbReference type="Pfam" id="PF07676">
    <property type="entry name" value="PD40"/>
    <property type="match status" value="1"/>
</dbReference>
<name>A0ABS1X4B0_9GAMM</name>
<dbReference type="Pfam" id="PF10647">
    <property type="entry name" value="Gmad1"/>
    <property type="match status" value="1"/>
</dbReference>
<dbReference type="InterPro" id="IPR011042">
    <property type="entry name" value="6-blade_b-propeller_TolB-like"/>
</dbReference>
<organism evidence="4 5">
    <name type="scientific">Steroidobacter gossypii</name>
    <dbReference type="NCBI Taxonomy" id="2805490"/>
    <lineage>
        <taxon>Bacteria</taxon>
        <taxon>Pseudomonadati</taxon>
        <taxon>Pseudomonadota</taxon>
        <taxon>Gammaproteobacteria</taxon>
        <taxon>Steroidobacterales</taxon>
        <taxon>Steroidobacteraceae</taxon>
        <taxon>Steroidobacter</taxon>
    </lineage>
</organism>
<feature type="chain" id="PRO_5045834613" evidence="1">
    <location>
        <begin position="29"/>
        <end position="1085"/>
    </location>
</feature>
<dbReference type="InterPro" id="IPR006680">
    <property type="entry name" value="Amidohydro-rel"/>
</dbReference>
<feature type="domain" description="Amidohydrolase-related" evidence="2">
    <location>
        <begin position="816"/>
        <end position="1045"/>
    </location>
</feature>
<evidence type="ECO:0000313" key="4">
    <source>
        <dbReference type="EMBL" id="MBM0108077.1"/>
    </source>
</evidence>
<comment type="caution">
    <text evidence="4">The sequence shown here is derived from an EMBL/GenBank/DDBJ whole genome shotgun (WGS) entry which is preliminary data.</text>
</comment>
<keyword evidence="5" id="KW-1185">Reference proteome</keyword>
<evidence type="ECO:0000259" key="3">
    <source>
        <dbReference type="Pfam" id="PF10647"/>
    </source>
</evidence>
<evidence type="ECO:0000259" key="2">
    <source>
        <dbReference type="Pfam" id="PF01979"/>
    </source>
</evidence>
<dbReference type="InterPro" id="IPR011059">
    <property type="entry name" value="Metal-dep_hydrolase_composite"/>
</dbReference>
<dbReference type="Proteomes" id="UP000661077">
    <property type="component" value="Unassembled WGS sequence"/>
</dbReference>
<gene>
    <name evidence="4" type="ORF">JM946_25380</name>
</gene>
<dbReference type="SUPFAM" id="SSF51556">
    <property type="entry name" value="Metallo-dependent hydrolases"/>
    <property type="match status" value="1"/>
</dbReference>
<dbReference type="SUPFAM" id="SSF51338">
    <property type="entry name" value="Composite domain of metallo-dependent hydrolases"/>
    <property type="match status" value="1"/>
</dbReference>
<protein>
    <submittedName>
        <fullName evidence="4">PD40 domain-containing protein</fullName>
    </submittedName>
</protein>
<dbReference type="PANTHER" id="PTHR43135:SF3">
    <property type="entry name" value="ALPHA-D-RIBOSE 1-METHYLPHOSPHONATE 5-TRIPHOSPHATE DIPHOSPHATASE"/>
    <property type="match status" value="1"/>
</dbReference>
<proteinExistence type="predicted"/>
<sequence>MSGRCNGPPSSAVCAVLCAVFAAQGLSAAERDRGYRDIAFTATEGTWMSLDVSPDGNTIAFDLLNDIYVMPAAGGPATAIHSGPAAQRSPQFSPDGQSLVYLSDETGADNLWISALDGSNPRQISEETLAMITGPAWAHDGRSIVAVKTTASTYEMKTSELRRFFLDGAPEQVVVPKPASGRDVQEPRLSPDGRHVYYTERKGGDHYVYLNTGLSNFVIRRHDLQTGASIDLIGGFGSATTPEVSPDGNSVAFIRRVGAKTVLFRYDVTAGTQHPVYQELDRDLQGDYIPQEHYYPAFGWFPDNRHVAIWGKGRLLKIDVQTGSATQIPFQALARHRIHDALRTQLDAAPGQVDVRIFRHLAVSPNGELLFRALGKLWRQDLVGRRAPQRLTKSAQSENDPAWSTDGRQIAFVEWNDETGSSLKLRAANGGKERILATSRGVIRQPTFSHDGKRIAYRIMEEDRAMGGAADRVGIYIVNVDGSGERFLTEAAGLAQFSPDDKRVYFFGAPDYVGRRVVQLRSIGVDGQGAREHAYAETADTGDFTLSPNGQWLAFKEFNQLYVMPYKEHDEPFAVTAVGNEAARRLTTVGGFEMVWTPDSARLLWTLGRDLFVTAPGDHGLVENPQRAITLTAPADVPEGTIAFVNARIIPMTDANVIERGAVVVERNRIKAVGSMDSVTVPKGAKVIDLGGKTIMPGMFDAHGHIDCCYMTGITPVKRPTHYAALAYGVTTNFDPYASELTSYEATEMTLAGELVGPRWLSTGAVIYGRSGKPDRIYDPIFSLEDARNIVRRKAAIGGNILKSYKLTTREQKQWLLQAAAEGGLMVDAEGAGHFYDNVSMILDGHTNLEHNLPVATYYDDLLQLFKHSTVSSTPTLIVTFGELFGENYIYQHQEPWKESKVRSYIPGVNNAYNPILGAVEAPLYVRGMQTIHYADELYDIGFRSVGRSIKRLDDAGVTINVGSHGQASGIAIHWEMQLLAEGGMSPMRSLRAATINGARTYGLDHQLGSIEPGKLADLIVLERDPLADIQNTNSVRYTMVNGRLYDAESMNEIGNYDRPRTRFYWELGERHGIDWSPAWAGHKH</sequence>
<reference evidence="4 5" key="1">
    <citation type="journal article" date="2021" name="Int. J. Syst. Evol. Microbiol.">
        <title>Steroidobacter gossypii sp. nov., isolated from soil of cotton cropping field.</title>
        <authorList>
            <person name="Huang R."/>
            <person name="Yang S."/>
            <person name="Zhen C."/>
            <person name="Liu W."/>
        </authorList>
    </citation>
    <scope>NUCLEOTIDE SEQUENCE [LARGE SCALE GENOMIC DNA]</scope>
    <source>
        <strain evidence="4 5">S1-65</strain>
    </source>
</reference>
<dbReference type="Gene3D" id="3.20.20.140">
    <property type="entry name" value="Metal-dependent hydrolases"/>
    <property type="match status" value="2"/>
</dbReference>
<dbReference type="InterPro" id="IPR011659">
    <property type="entry name" value="WD40"/>
</dbReference>